<dbReference type="EMBL" id="GG657450">
    <property type="protein sequence ID" value="OAT05984.1"/>
    <property type="molecule type" value="Genomic_DNA"/>
</dbReference>
<evidence type="ECO:0008006" key="3">
    <source>
        <dbReference type="Google" id="ProtNLM"/>
    </source>
</evidence>
<name>A0A179UDD8_BLAGS</name>
<dbReference type="RefSeq" id="XP_031576985.1">
    <property type="nucleotide sequence ID" value="XM_031720724.1"/>
</dbReference>
<dbReference type="SUPFAM" id="SSF56112">
    <property type="entry name" value="Protein kinase-like (PK-like)"/>
    <property type="match status" value="1"/>
</dbReference>
<dbReference type="KEGG" id="bgh:BDBG_02284"/>
<evidence type="ECO:0000313" key="2">
    <source>
        <dbReference type="Proteomes" id="UP000002038"/>
    </source>
</evidence>
<dbReference type="InterPro" id="IPR011009">
    <property type="entry name" value="Kinase-like_dom_sf"/>
</dbReference>
<dbReference type="Proteomes" id="UP000002038">
    <property type="component" value="Unassembled WGS sequence"/>
</dbReference>
<sequence length="432" mass="49360">MYRGRDIAVYLERLEDSGAEMPPLMNAMAPNVVKPTYCVSPYILHDPGIEDGAPLRLLLAAILTKEGVEELFALLGSSSVEDQLKNLWLMGPSARNAFHRGQIYIFKLLCLESDNGIRSTRNNNGDPKSHPLPTVLLLNFHRRIFVNLHMHIVEHGVQRGWAPLKQGWAIGSVGIFFLRNFLSILPKFVRLALYNFIDRQLDSRDPTQTDQPVKYLPLGLCLKRGRRYTENEAISLPLVEKDSPIINAPKLIDHVRIDESSGFVLMTQVYGHALNQVYYRITHEELEQIAKDLARWITELRKIPNKSKHLIANASGGPICDHMYEGRTLGPLNSTAEFADDLTQFLFQPEQHKHQPPIATLYEKRDGRLFGLIDWENSGFKPEYWEFVRAMWPCGGDKHDTAIYRQAFGDKYDDEWEALAGLLHNSPFIFGW</sequence>
<proteinExistence type="predicted"/>
<gene>
    <name evidence="1" type="ORF">BDBG_02284</name>
</gene>
<dbReference type="AlphaFoldDB" id="A0A179UDD8"/>
<dbReference type="GeneID" id="8506631"/>
<dbReference type="PANTHER" id="PTHR21310">
    <property type="entry name" value="AMINOGLYCOSIDE PHOSPHOTRANSFERASE-RELATED-RELATED"/>
    <property type="match status" value="1"/>
</dbReference>
<dbReference type="VEuPathDB" id="FungiDB:BDBG_02284"/>
<evidence type="ECO:0000313" key="1">
    <source>
        <dbReference type="EMBL" id="OAT05984.1"/>
    </source>
</evidence>
<dbReference type="InterPro" id="IPR051678">
    <property type="entry name" value="AGP_Transferase"/>
</dbReference>
<dbReference type="STRING" id="559298.A0A179UDD8"/>
<dbReference type="OrthoDB" id="2906425at2759"/>
<accession>A0A179UDD8</accession>
<reference evidence="2" key="1">
    <citation type="journal article" date="2015" name="PLoS Genet.">
        <title>The dynamic genome and transcriptome of the human fungal pathogen Blastomyces and close relative Emmonsia.</title>
        <authorList>
            <person name="Munoz J.F."/>
            <person name="Gauthier G.M."/>
            <person name="Desjardins C.A."/>
            <person name="Gallo J.E."/>
            <person name="Holder J."/>
            <person name="Sullivan T.D."/>
            <person name="Marty A.J."/>
            <person name="Carmen J.C."/>
            <person name="Chen Z."/>
            <person name="Ding L."/>
            <person name="Gujja S."/>
            <person name="Magrini V."/>
            <person name="Misas E."/>
            <person name="Mitreva M."/>
            <person name="Priest M."/>
            <person name="Saif S."/>
            <person name="Whiston E.A."/>
            <person name="Young S."/>
            <person name="Zeng Q."/>
            <person name="Goldman W.E."/>
            <person name="Mardis E.R."/>
            <person name="Taylor J.W."/>
            <person name="McEwen J.G."/>
            <person name="Clay O.K."/>
            <person name="Klein B.S."/>
            <person name="Cuomo C.A."/>
        </authorList>
    </citation>
    <scope>NUCLEOTIDE SEQUENCE [LARGE SCALE GENOMIC DNA]</scope>
    <source>
        <strain evidence="2">SLH14081</strain>
    </source>
</reference>
<keyword evidence="2" id="KW-1185">Reference proteome</keyword>
<organism evidence="1 2">
    <name type="scientific">Blastomyces gilchristii (strain SLH14081)</name>
    <name type="common">Blastomyces dermatitidis</name>
    <dbReference type="NCBI Taxonomy" id="559298"/>
    <lineage>
        <taxon>Eukaryota</taxon>
        <taxon>Fungi</taxon>
        <taxon>Dikarya</taxon>
        <taxon>Ascomycota</taxon>
        <taxon>Pezizomycotina</taxon>
        <taxon>Eurotiomycetes</taxon>
        <taxon>Eurotiomycetidae</taxon>
        <taxon>Onygenales</taxon>
        <taxon>Ajellomycetaceae</taxon>
        <taxon>Blastomyces</taxon>
    </lineage>
</organism>
<protein>
    <recommendedName>
        <fullName evidence="3">Aminoglycoside phosphotransferase domain-containing protein</fullName>
    </recommendedName>
</protein>
<dbReference type="PANTHER" id="PTHR21310:SF58">
    <property type="entry name" value="AMINOGLYCOSIDE PHOSPHOTRANSFERASE DOMAIN-CONTAINING PROTEIN"/>
    <property type="match status" value="1"/>
</dbReference>